<keyword evidence="3" id="KW-1185">Reference proteome</keyword>
<evidence type="ECO:0000313" key="3">
    <source>
        <dbReference type="Proteomes" id="UP000759131"/>
    </source>
</evidence>
<dbReference type="GO" id="GO:0004252">
    <property type="term" value="F:serine-type endopeptidase activity"/>
    <property type="evidence" value="ECO:0007669"/>
    <property type="project" value="InterPro"/>
</dbReference>
<evidence type="ECO:0000313" key="2">
    <source>
        <dbReference type="EMBL" id="CAD7632218.1"/>
    </source>
</evidence>
<dbReference type="AlphaFoldDB" id="A0A7R9Q4T3"/>
<dbReference type="SUPFAM" id="SSF50494">
    <property type="entry name" value="Trypsin-like serine proteases"/>
    <property type="match status" value="1"/>
</dbReference>
<dbReference type="Gene3D" id="2.30.42.10">
    <property type="match status" value="1"/>
</dbReference>
<dbReference type="InterPro" id="IPR009003">
    <property type="entry name" value="Peptidase_S1_PA"/>
</dbReference>
<evidence type="ECO:0000256" key="1">
    <source>
        <dbReference type="ARBA" id="ARBA00010541"/>
    </source>
</evidence>
<evidence type="ECO:0008006" key="4">
    <source>
        <dbReference type="Google" id="ProtNLM"/>
    </source>
</evidence>
<protein>
    <recommendedName>
        <fullName evidence="4">PDZ domain-containing protein</fullName>
    </recommendedName>
</protein>
<name>A0A7R9Q4T3_9ACAR</name>
<dbReference type="InterPro" id="IPR036034">
    <property type="entry name" value="PDZ_sf"/>
</dbReference>
<dbReference type="GO" id="GO:0006508">
    <property type="term" value="P:proteolysis"/>
    <property type="evidence" value="ECO:0007669"/>
    <property type="project" value="InterPro"/>
</dbReference>
<comment type="similarity">
    <text evidence="1">Belongs to the peptidase S1C family.</text>
</comment>
<dbReference type="Pfam" id="PF13365">
    <property type="entry name" value="Trypsin_2"/>
    <property type="match status" value="1"/>
</dbReference>
<sequence>MLSKSSSSGSDSDEQYIEPFSEKWFQPFVSIYPSFMASDPKLDLKADPNVDKGVPYLLGSGIIWDERGYVLTHPSVVNRFNRFLVRLGDGQEVMARFWYTNDAIEISVIKLDGNRNDWPMISTGDSKALDFGDRVLVVGNPRPGIRNHLTHGCVTHTRRKGSEIEGIHTKGIVMKSISYIQHMADVMAQDVGSALVDAEGDVIGLNVKQFALNVNVAIPIHMVETFFKKFTSVESGPTLGAELYWLTPELRQWLKQYRQVPDVNGVLIYNFLDNNNYHWTNTGVRKYDVITAINGSDVRSLDDLYRAVDELMISGVMNVVVNADGVVRRLVLQPTVGPQIAPSVCV</sequence>
<dbReference type="Proteomes" id="UP000759131">
    <property type="component" value="Unassembled WGS sequence"/>
</dbReference>
<dbReference type="InterPro" id="IPR001940">
    <property type="entry name" value="Peptidase_S1C"/>
</dbReference>
<organism evidence="2">
    <name type="scientific">Medioppia subpectinata</name>
    <dbReference type="NCBI Taxonomy" id="1979941"/>
    <lineage>
        <taxon>Eukaryota</taxon>
        <taxon>Metazoa</taxon>
        <taxon>Ecdysozoa</taxon>
        <taxon>Arthropoda</taxon>
        <taxon>Chelicerata</taxon>
        <taxon>Arachnida</taxon>
        <taxon>Acari</taxon>
        <taxon>Acariformes</taxon>
        <taxon>Sarcoptiformes</taxon>
        <taxon>Oribatida</taxon>
        <taxon>Brachypylina</taxon>
        <taxon>Oppioidea</taxon>
        <taxon>Oppiidae</taxon>
        <taxon>Medioppia</taxon>
    </lineage>
</organism>
<dbReference type="SUPFAM" id="SSF50156">
    <property type="entry name" value="PDZ domain-like"/>
    <property type="match status" value="1"/>
</dbReference>
<proteinExistence type="inferred from homology"/>
<gene>
    <name evidence="2" type="ORF">OSB1V03_LOCUS12623</name>
</gene>
<dbReference type="Gene3D" id="2.40.10.120">
    <property type="match status" value="1"/>
</dbReference>
<dbReference type="PANTHER" id="PTHR22939:SF129">
    <property type="entry name" value="SERINE PROTEASE HTRA2, MITOCHONDRIAL"/>
    <property type="match status" value="1"/>
</dbReference>
<accession>A0A7R9Q4T3</accession>
<reference evidence="2" key="1">
    <citation type="submission" date="2020-11" db="EMBL/GenBank/DDBJ databases">
        <authorList>
            <person name="Tran Van P."/>
        </authorList>
    </citation>
    <scope>NUCLEOTIDE SEQUENCE</scope>
</reference>
<dbReference type="EMBL" id="CAJPIZ010010630">
    <property type="protein sequence ID" value="CAG2112648.1"/>
    <property type="molecule type" value="Genomic_DNA"/>
</dbReference>
<dbReference type="PANTHER" id="PTHR22939">
    <property type="entry name" value="SERINE PROTEASE FAMILY S1C HTRA-RELATED"/>
    <property type="match status" value="1"/>
</dbReference>
<dbReference type="EMBL" id="OC865205">
    <property type="protein sequence ID" value="CAD7632218.1"/>
    <property type="molecule type" value="Genomic_DNA"/>
</dbReference>
<dbReference type="OrthoDB" id="4217619at2759"/>
<dbReference type="PRINTS" id="PR00834">
    <property type="entry name" value="PROTEASES2C"/>
</dbReference>